<reference evidence="2 3" key="1">
    <citation type="submission" date="2020-06" db="EMBL/GenBank/DDBJ databases">
        <title>Description of novel acetic acid bacteria.</title>
        <authorList>
            <person name="Sombolestani A."/>
        </authorList>
    </citation>
    <scope>NUCLEOTIDE SEQUENCE [LARGE SCALE GENOMIC DNA]</scope>
    <source>
        <strain evidence="2 3">LMG 26838</strain>
    </source>
</reference>
<dbReference type="PANTHER" id="PTHR30157">
    <property type="entry name" value="FERRIC REDUCTASE, NADPH-DEPENDENT"/>
    <property type="match status" value="1"/>
</dbReference>
<evidence type="ECO:0000313" key="2">
    <source>
        <dbReference type="EMBL" id="NVN32188.1"/>
    </source>
</evidence>
<evidence type="ECO:0000259" key="1">
    <source>
        <dbReference type="Pfam" id="PF04954"/>
    </source>
</evidence>
<protein>
    <submittedName>
        <fullName evidence="2">Siderophore-interacting protein</fullName>
    </submittedName>
</protein>
<dbReference type="Pfam" id="PF04954">
    <property type="entry name" value="SIP"/>
    <property type="match status" value="1"/>
</dbReference>
<evidence type="ECO:0000313" key="3">
    <source>
        <dbReference type="Proteomes" id="UP000565205"/>
    </source>
</evidence>
<sequence length="134" mass="14696">PVPPTDRWLLIGDETALPSIARRLEELPLGTSVTAIIEIADEAAELPLSTPAGLHLLWRHRRAAAPGCTRLLDQAIESLDAPLLAGEIWIATEIDTARRLRSHLVEERQIPRARVHAAGYWRLGEAGAHARIEG</sequence>
<dbReference type="EMBL" id="JABXXQ010000693">
    <property type="protein sequence ID" value="NVN32188.1"/>
    <property type="molecule type" value="Genomic_DNA"/>
</dbReference>
<feature type="non-terminal residue" evidence="2">
    <location>
        <position position="1"/>
    </location>
</feature>
<name>A0A850NZR3_9PROT</name>
<dbReference type="Proteomes" id="UP000565205">
    <property type="component" value="Unassembled WGS sequence"/>
</dbReference>
<gene>
    <name evidence="2" type="ORF">HUK83_17835</name>
</gene>
<dbReference type="AlphaFoldDB" id="A0A850NZR3"/>
<organism evidence="2 3">
    <name type="scientific">Endobacter medicaginis</name>
    <dbReference type="NCBI Taxonomy" id="1181271"/>
    <lineage>
        <taxon>Bacteria</taxon>
        <taxon>Pseudomonadati</taxon>
        <taxon>Pseudomonadota</taxon>
        <taxon>Alphaproteobacteria</taxon>
        <taxon>Acetobacterales</taxon>
        <taxon>Acetobacteraceae</taxon>
        <taxon>Endobacter</taxon>
    </lineage>
</organism>
<proteinExistence type="predicted"/>
<dbReference type="InterPro" id="IPR039374">
    <property type="entry name" value="SIP_fam"/>
</dbReference>
<feature type="domain" description="SIP-like Rossmann fold" evidence="1">
    <location>
        <begin position="6"/>
        <end position="124"/>
    </location>
</feature>
<dbReference type="InterPro" id="IPR007037">
    <property type="entry name" value="SIP_rossman_dom"/>
</dbReference>
<dbReference type="Gene3D" id="3.40.50.80">
    <property type="entry name" value="Nucleotide-binding domain of ferredoxin-NADP reductase (FNR) module"/>
    <property type="match status" value="1"/>
</dbReference>
<dbReference type="CDD" id="cd06193">
    <property type="entry name" value="siderophore_interacting"/>
    <property type="match status" value="1"/>
</dbReference>
<comment type="caution">
    <text evidence="2">The sequence shown here is derived from an EMBL/GenBank/DDBJ whole genome shotgun (WGS) entry which is preliminary data.</text>
</comment>
<dbReference type="RefSeq" id="WP_176626937.1">
    <property type="nucleotide sequence ID" value="NZ_JABXXQ010000693.1"/>
</dbReference>
<dbReference type="InterPro" id="IPR039261">
    <property type="entry name" value="FNR_nucleotide-bd"/>
</dbReference>
<accession>A0A850NZR3</accession>
<dbReference type="PANTHER" id="PTHR30157:SF0">
    <property type="entry name" value="NADPH-DEPENDENT FERRIC-CHELATE REDUCTASE"/>
    <property type="match status" value="1"/>
</dbReference>